<dbReference type="PANTHER" id="PTHR34273">
    <property type="entry name" value="METHYLTHIORIBOSE KINASE"/>
    <property type="match status" value="1"/>
</dbReference>
<dbReference type="SUPFAM" id="SSF56112">
    <property type="entry name" value="Protein kinase-like (PK-like)"/>
    <property type="match status" value="1"/>
</dbReference>
<dbReference type="Pfam" id="PF01636">
    <property type="entry name" value="APH"/>
    <property type="match status" value="1"/>
</dbReference>
<keyword evidence="7" id="KW-0067">ATP-binding</keyword>
<dbReference type="EC" id="2.7.1.100" evidence="3"/>
<evidence type="ECO:0000256" key="2">
    <source>
        <dbReference type="ARBA" id="ARBA00011738"/>
    </source>
</evidence>
<organism evidence="9 10">
    <name type="scientific">Helcococcus ovis</name>
    <dbReference type="NCBI Taxonomy" id="72026"/>
    <lineage>
        <taxon>Bacteria</taxon>
        <taxon>Bacillati</taxon>
        <taxon>Bacillota</taxon>
        <taxon>Tissierellia</taxon>
        <taxon>Tissierellales</taxon>
        <taxon>Peptoniphilaceae</taxon>
        <taxon>Helcococcus</taxon>
    </lineage>
</organism>
<keyword evidence="5" id="KW-0547">Nucleotide-binding</keyword>
<gene>
    <name evidence="9" type="ORF">EQF91_06805</name>
</gene>
<keyword evidence="6 9" id="KW-0418">Kinase</keyword>
<evidence type="ECO:0000313" key="10">
    <source>
        <dbReference type="Proteomes" id="UP000297454"/>
    </source>
</evidence>
<dbReference type="GO" id="GO:0009086">
    <property type="term" value="P:methionine biosynthetic process"/>
    <property type="evidence" value="ECO:0007669"/>
    <property type="project" value="InterPro"/>
</dbReference>
<evidence type="ECO:0000256" key="7">
    <source>
        <dbReference type="ARBA" id="ARBA00022840"/>
    </source>
</evidence>
<evidence type="ECO:0000313" key="9">
    <source>
        <dbReference type="EMBL" id="TFF64990.1"/>
    </source>
</evidence>
<dbReference type="PANTHER" id="PTHR34273:SF2">
    <property type="entry name" value="METHYLTHIORIBOSE KINASE"/>
    <property type="match status" value="1"/>
</dbReference>
<comment type="caution">
    <text evidence="9">The sequence shown here is derived from an EMBL/GenBank/DDBJ whole genome shotgun (WGS) entry which is preliminary data.</text>
</comment>
<dbReference type="RefSeq" id="WP_134744492.1">
    <property type="nucleotide sequence ID" value="NZ_SCFQ01000038.1"/>
</dbReference>
<dbReference type="Gene3D" id="3.30.200.20">
    <property type="entry name" value="Phosphorylase Kinase, domain 1"/>
    <property type="match status" value="1"/>
</dbReference>
<accession>A0A4R9C058</accession>
<name>A0A4R9C058_9FIRM</name>
<dbReference type="GO" id="GO:0046522">
    <property type="term" value="F:S-methyl-5-thioribose kinase activity"/>
    <property type="evidence" value="ECO:0007669"/>
    <property type="project" value="UniProtKB-EC"/>
</dbReference>
<dbReference type="GO" id="GO:0005524">
    <property type="term" value="F:ATP binding"/>
    <property type="evidence" value="ECO:0007669"/>
    <property type="project" value="UniProtKB-KW"/>
</dbReference>
<protein>
    <recommendedName>
        <fullName evidence="3">S-methyl-5-thioribose kinase</fullName>
        <ecNumber evidence="3">2.7.1.100</ecNumber>
    </recommendedName>
</protein>
<dbReference type="NCBIfam" id="TIGR01767">
    <property type="entry name" value="MTRK"/>
    <property type="match status" value="1"/>
</dbReference>
<dbReference type="AlphaFoldDB" id="A0A4R9C058"/>
<dbReference type="Proteomes" id="UP000297454">
    <property type="component" value="Unassembled WGS sequence"/>
</dbReference>
<dbReference type="Gene3D" id="3.90.1200.10">
    <property type="match status" value="1"/>
</dbReference>
<evidence type="ECO:0000256" key="6">
    <source>
        <dbReference type="ARBA" id="ARBA00022777"/>
    </source>
</evidence>
<dbReference type="InterPro" id="IPR009212">
    <property type="entry name" value="Methylthioribose_kinase"/>
</dbReference>
<keyword evidence="4 9" id="KW-0808">Transferase</keyword>
<dbReference type="EMBL" id="SCFR01000026">
    <property type="protein sequence ID" value="TFF64990.1"/>
    <property type="molecule type" value="Genomic_DNA"/>
</dbReference>
<dbReference type="InterPro" id="IPR011009">
    <property type="entry name" value="Kinase-like_dom_sf"/>
</dbReference>
<evidence type="ECO:0000256" key="1">
    <source>
        <dbReference type="ARBA" id="ARBA00010165"/>
    </source>
</evidence>
<reference evidence="9 10" key="1">
    <citation type="submission" date="2019-01" db="EMBL/GenBank/DDBJ databases">
        <title>Draft Genome Sequences of Helcococcus ovis Strains Isolated from the Uterus and Vagina of Dairy Cows with Metritis.</title>
        <authorList>
            <person name="Cunha F."/>
            <person name="Jeon S.J."/>
            <person name="Kutzer P."/>
            <person name="Galvao K.N."/>
        </authorList>
    </citation>
    <scope>NUCLEOTIDE SEQUENCE [LARGE SCALE GENOMIC DNA]</scope>
    <source>
        <strain evidence="9 10">KG-37</strain>
    </source>
</reference>
<keyword evidence="10" id="KW-1185">Reference proteome</keyword>
<dbReference type="PIRSF" id="PIRSF031134">
    <property type="entry name" value="MTRK"/>
    <property type="match status" value="1"/>
</dbReference>
<comment type="similarity">
    <text evidence="1">Belongs to the methylthioribose kinase family.</text>
</comment>
<feature type="domain" description="Aminoglycoside phosphotransferase" evidence="8">
    <location>
        <begin position="224"/>
        <end position="266"/>
    </location>
</feature>
<evidence type="ECO:0000256" key="5">
    <source>
        <dbReference type="ARBA" id="ARBA00022741"/>
    </source>
</evidence>
<evidence type="ECO:0000256" key="3">
    <source>
        <dbReference type="ARBA" id="ARBA00012128"/>
    </source>
</evidence>
<sequence>MKKYNEHFLMDVNTVKQYVIDSLDYFEDRENLVAEEIGDGNINYVFKVYDKLTKKSLVVKQADKLLRSSGRPLDLNRNKIEAEILKIESELALGFVPKIYDYNENMYALIMEDISEFKNLRKELKNSKIFPKLADDISTFLVNTLLLTTDLYYDRHDKKNRVKEFINIDLCDISEDLVFTEPYYDYKNRNILTEGIEEFVDEKLYNDEELKCEVGILRNNFMNNAQSLIHGDLHSGSIFINDKGLKVIDPEFAFYGPMGYDIGNVIGNLFFSLVNKYYIENSNIEFINWLEKTIIDIYDLFKKKFVIKYKENIDFPIYNELFMTKYLNKVMSDSVGYAGTEIIRRTVGDSKVMEISDVNDKSIKIDLEKTLVNLGINFIKNREKYSRGSELIEEFRKVAR</sequence>
<evidence type="ECO:0000259" key="8">
    <source>
        <dbReference type="Pfam" id="PF01636"/>
    </source>
</evidence>
<comment type="subunit">
    <text evidence="2">Homodimer.</text>
</comment>
<proteinExistence type="inferred from homology"/>
<dbReference type="InterPro" id="IPR002575">
    <property type="entry name" value="Aminoglycoside_PTrfase"/>
</dbReference>
<evidence type="ECO:0000256" key="4">
    <source>
        <dbReference type="ARBA" id="ARBA00022679"/>
    </source>
</evidence>